<dbReference type="RefSeq" id="WP_135152647.1">
    <property type="nucleotide sequence ID" value="NZ_SOMN01000018.1"/>
</dbReference>
<dbReference type="Proteomes" id="UP000297900">
    <property type="component" value="Unassembled WGS sequence"/>
</dbReference>
<dbReference type="EMBL" id="SOMN01000018">
    <property type="protein sequence ID" value="TFE25528.1"/>
    <property type="molecule type" value="Genomic_DNA"/>
</dbReference>
<gene>
    <name evidence="1" type="ORF">E2980_13110</name>
</gene>
<name>A0A4Y8LWC3_9BACL</name>
<proteinExistence type="predicted"/>
<dbReference type="AlphaFoldDB" id="A0A4Y8LWC3"/>
<reference evidence="1 2" key="1">
    <citation type="submission" date="2019-03" db="EMBL/GenBank/DDBJ databases">
        <title>Cohnella endophytica sp. nov., a novel endophytic bacterium isolated from bark of Sonneratia apetala.</title>
        <authorList>
            <person name="Tuo L."/>
        </authorList>
    </citation>
    <scope>NUCLEOTIDE SEQUENCE [LARGE SCALE GENOMIC DNA]</scope>
    <source>
        <strain evidence="1 2">CCTCC AB 208254</strain>
    </source>
</reference>
<sequence>MKLFQIKSNPQGIDLMERFLADNYVSIGWSGLGNLENSGIDDIRESLTRAYGEQGLEVDGPIEELNAFVNTMQDGDYVLIGHEDTVYLGDLGDYYYVESSDSVLNGMCHRRGVTWLTRIPRSELNASVQEFLNHSSTVKEYDYPIPRAQLDRWLSAKTQVTTTHAFAADNRPQVQIDKDTIVEALEILKKAMRSEDAERRERAAAAILRYASFPDSTEKPTL</sequence>
<evidence type="ECO:0000313" key="2">
    <source>
        <dbReference type="Proteomes" id="UP000297900"/>
    </source>
</evidence>
<accession>A0A4Y8LWC3</accession>
<evidence type="ECO:0000313" key="1">
    <source>
        <dbReference type="EMBL" id="TFE25528.1"/>
    </source>
</evidence>
<protein>
    <submittedName>
        <fullName evidence="1">Uncharacterized protein</fullName>
    </submittedName>
</protein>
<comment type="caution">
    <text evidence="1">The sequence shown here is derived from an EMBL/GenBank/DDBJ whole genome shotgun (WGS) entry which is preliminary data.</text>
</comment>
<keyword evidence="2" id="KW-1185">Reference proteome</keyword>
<organism evidence="1 2">
    <name type="scientific">Cohnella luojiensis</name>
    <dbReference type="NCBI Taxonomy" id="652876"/>
    <lineage>
        <taxon>Bacteria</taxon>
        <taxon>Bacillati</taxon>
        <taxon>Bacillota</taxon>
        <taxon>Bacilli</taxon>
        <taxon>Bacillales</taxon>
        <taxon>Paenibacillaceae</taxon>
        <taxon>Cohnella</taxon>
    </lineage>
</organism>
<dbReference type="OrthoDB" id="1631118at2"/>